<keyword evidence="1" id="KW-0479">Metal-binding</keyword>
<evidence type="ECO:0000256" key="2">
    <source>
        <dbReference type="ARBA" id="ARBA00022771"/>
    </source>
</evidence>
<dbReference type="GO" id="GO:0061630">
    <property type="term" value="F:ubiquitin protein ligase activity"/>
    <property type="evidence" value="ECO:0007669"/>
    <property type="project" value="TreeGrafter"/>
</dbReference>
<organism evidence="6 7">
    <name type="scientific">Heterodermia speciosa</name>
    <dbReference type="NCBI Taxonomy" id="116794"/>
    <lineage>
        <taxon>Eukaryota</taxon>
        <taxon>Fungi</taxon>
        <taxon>Dikarya</taxon>
        <taxon>Ascomycota</taxon>
        <taxon>Pezizomycotina</taxon>
        <taxon>Lecanoromycetes</taxon>
        <taxon>OSLEUM clade</taxon>
        <taxon>Lecanoromycetidae</taxon>
        <taxon>Caliciales</taxon>
        <taxon>Physciaceae</taxon>
        <taxon>Heterodermia</taxon>
    </lineage>
</organism>
<dbReference type="PROSITE" id="PS50089">
    <property type="entry name" value="ZF_RING_2"/>
    <property type="match status" value="1"/>
</dbReference>
<evidence type="ECO:0000256" key="4">
    <source>
        <dbReference type="PROSITE-ProRule" id="PRU00175"/>
    </source>
</evidence>
<evidence type="ECO:0000259" key="5">
    <source>
        <dbReference type="PROSITE" id="PS50089"/>
    </source>
</evidence>
<dbReference type="GO" id="GO:0016567">
    <property type="term" value="P:protein ubiquitination"/>
    <property type="evidence" value="ECO:0007669"/>
    <property type="project" value="TreeGrafter"/>
</dbReference>
<dbReference type="InterPro" id="IPR013083">
    <property type="entry name" value="Znf_RING/FYVE/PHD"/>
</dbReference>
<dbReference type="PANTHER" id="PTHR15710">
    <property type="entry name" value="E3 UBIQUITIN-PROTEIN LIGASE PRAJA"/>
    <property type="match status" value="1"/>
</dbReference>
<sequence length="313" mass="36228">MANQYPWPVPVKMFNNRDRPGGQIPADLQDRISKSTAAWVKRENAGTEPEVELDIDGDLVPPGYLDYSCPRCGEIPDVVLLSNGNKIKNTVRDDQRIPHCSHRICSTCHFIPEKLKKMPCIFHPITRVSILDGSRPEMYISNEQVSPQNVRLLLRHLQPDFFNGKNPIPSLWQDLRVVVEQRKAYLHRDGDPRRREEFERRRLEDGLDPKLCRQRIIDFRAMHVIGNPRKRLSKLDKAALYVEGLPRVSQQEVEQDKDCHICLLQFYDRTADTGPIERPVRLPCSHILGSSCLREWLTKSTTCPVCRRNLLPR</sequence>
<dbReference type="Proteomes" id="UP000664521">
    <property type="component" value="Unassembled WGS sequence"/>
</dbReference>
<evidence type="ECO:0000256" key="3">
    <source>
        <dbReference type="ARBA" id="ARBA00022833"/>
    </source>
</evidence>
<gene>
    <name evidence="6" type="ORF">HETSPECPRED_009714</name>
</gene>
<dbReference type="SMART" id="SM00184">
    <property type="entry name" value="RING"/>
    <property type="match status" value="1"/>
</dbReference>
<dbReference type="InterPro" id="IPR001841">
    <property type="entry name" value="Znf_RING"/>
</dbReference>
<protein>
    <recommendedName>
        <fullName evidence="5">RING-type domain-containing protein</fullName>
    </recommendedName>
</protein>
<proteinExistence type="predicted"/>
<dbReference type="AlphaFoldDB" id="A0A8H3G620"/>
<dbReference type="GO" id="GO:0005737">
    <property type="term" value="C:cytoplasm"/>
    <property type="evidence" value="ECO:0007669"/>
    <property type="project" value="TreeGrafter"/>
</dbReference>
<dbReference type="Gene3D" id="3.30.40.10">
    <property type="entry name" value="Zinc/RING finger domain, C3HC4 (zinc finger)"/>
    <property type="match status" value="1"/>
</dbReference>
<dbReference type="OrthoDB" id="8062037at2759"/>
<dbReference type="Pfam" id="PF13639">
    <property type="entry name" value="zf-RING_2"/>
    <property type="match status" value="1"/>
</dbReference>
<dbReference type="PANTHER" id="PTHR15710:SF243">
    <property type="entry name" value="E3 UBIQUITIN-PROTEIN LIGASE PRAJA-2 ISOFORM X1"/>
    <property type="match status" value="1"/>
</dbReference>
<dbReference type="GO" id="GO:0008270">
    <property type="term" value="F:zinc ion binding"/>
    <property type="evidence" value="ECO:0007669"/>
    <property type="project" value="UniProtKB-KW"/>
</dbReference>
<dbReference type="EMBL" id="CAJPDS010000081">
    <property type="protein sequence ID" value="CAF9935252.1"/>
    <property type="molecule type" value="Genomic_DNA"/>
</dbReference>
<reference evidence="6" key="1">
    <citation type="submission" date="2021-03" db="EMBL/GenBank/DDBJ databases">
        <authorList>
            <person name="Tagirdzhanova G."/>
        </authorList>
    </citation>
    <scope>NUCLEOTIDE SEQUENCE</scope>
</reference>
<dbReference type="SUPFAM" id="SSF57850">
    <property type="entry name" value="RING/U-box"/>
    <property type="match status" value="1"/>
</dbReference>
<keyword evidence="3" id="KW-0862">Zinc</keyword>
<evidence type="ECO:0000256" key="1">
    <source>
        <dbReference type="ARBA" id="ARBA00022723"/>
    </source>
</evidence>
<feature type="domain" description="RING-type" evidence="5">
    <location>
        <begin position="259"/>
        <end position="307"/>
    </location>
</feature>
<comment type="caution">
    <text evidence="6">The sequence shown here is derived from an EMBL/GenBank/DDBJ whole genome shotgun (WGS) entry which is preliminary data.</text>
</comment>
<evidence type="ECO:0000313" key="6">
    <source>
        <dbReference type="EMBL" id="CAF9935252.1"/>
    </source>
</evidence>
<accession>A0A8H3G620</accession>
<evidence type="ECO:0000313" key="7">
    <source>
        <dbReference type="Proteomes" id="UP000664521"/>
    </source>
</evidence>
<keyword evidence="2 4" id="KW-0863">Zinc-finger</keyword>
<keyword evidence="7" id="KW-1185">Reference proteome</keyword>
<name>A0A8H3G620_9LECA</name>